<evidence type="ECO:0000313" key="2">
    <source>
        <dbReference type="EMBL" id="GER59324.1"/>
    </source>
</evidence>
<comment type="caution">
    <text evidence="2">The sequence shown here is derived from an EMBL/GenBank/DDBJ whole genome shotgun (WGS) entry which is preliminary data.</text>
</comment>
<dbReference type="EMBL" id="BKCG01000003">
    <property type="protein sequence ID" value="GER59324.1"/>
    <property type="molecule type" value="Genomic_DNA"/>
</dbReference>
<organism evidence="2 3">
    <name type="scientific">Patiriisocius marinus</name>
    <dbReference type="NCBI Taxonomy" id="1397112"/>
    <lineage>
        <taxon>Bacteria</taxon>
        <taxon>Pseudomonadati</taxon>
        <taxon>Bacteroidota</taxon>
        <taxon>Flavobacteriia</taxon>
        <taxon>Flavobacteriales</taxon>
        <taxon>Flavobacteriaceae</taxon>
        <taxon>Patiriisocius</taxon>
    </lineage>
</organism>
<dbReference type="GO" id="GO:0016787">
    <property type="term" value="F:hydrolase activity"/>
    <property type="evidence" value="ECO:0007669"/>
    <property type="project" value="InterPro"/>
</dbReference>
<sequence>MPTQKQVSYQNINTYETRNEHTKNTKNVWIVFHGLGYLSRYFLRYFESLNPEENYIIAPQAPSKYYLGSKYKHVGACWLTKENTQLEKENVLNYIDSVADAEMLSTAKNLIVLGYSQGVSIATRWLASRQIQCNHLILHSGAIPTELNKDDFSYLHTTTPVTYIYGNNDEYITEAKMTEQSLKGSDLFGKRLEIRVFEGVHEVFKPYLLEVSLKNPTNFM</sequence>
<proteinExistence type="predicted"/>
<dbReference type="OrthoDB" id="595091at2"/>
<evidence type="ECO:0000259" key="1">
    <source>
        <dbReference type="Pfam" id="PF02230"/>
    </source>
</evidence>
<dbReference type="SUPFAM" id="SSF53474">
    <property type="entry name" value="alpha/beta-Hydrolases"/>
    <property type="match status" value="1"/>
</dbReference>
<name>A0A5J4IWE4_9FLAO</name>
<gene>
    <name evidence="2" type="ORF">ULMA_14320</name>
</gene>
<keyword evidence="3" id="KW-1185">Reference proteome</keyword>
<dbReference type="InterPro" id="IPR029058">
    <property type="entry name" value="AB_hydrolase_fold"/>
</dbReference>
<dbReference type="InterPro" id="IPR003140">
    <property type="entry name" value="PLipase/COase/thioEstase"/>
</dbReference>
<evidence type="ECO:0000313" key="3">
    <source>
        <dbReference type="Proteomes" id="UP000326509"/>
    </source>
</evidence>
<accession>A0A5J4IWE4</accession>
<dbReference type="AlphaFoldDB" id="A0A5J4IWE4"/>
<dbReference type="Gene3D" id="3.40.50.1820">
    <property type="entry name" value="alpha/beta hydrolase"/>
    <property type="match status" value="1"/>
</dbReference>
<dbReference type="Pfam" id="PF02230">
    <property type="entry name" value="Abhydrolase_2"/>
    <property type="match status" value="1"/>
</dbReference>
<protein>
    <recommendedName>
        <fullName evidence="1">Phospholipase/carboxylesterase/thioesterase domain-containing protein</fullName>
    </recommendedName>
</protein>
<dbReference type="RefSeq" id="WP_151673524.1">
    <property type="nucleotide sequence ID" value="NZ_BKCG01000003.1"/>
</dbReference>
<dbReference type="Proteomes" id="UP000326509">
    <property type="component" value="Unassembled WGS sequence"/>
</dbReference>
<feature type="domain" description="Phospholipase/carboxylesterase/thioesterase" evidence="1">
    <location>
        <begin position="21"/>
        <end position="201"/>
    </location>
</feature>
<reference evidence="2 3" key="1">
    <citation type="submission" date="2019-08" db="EMBL/GenBank/DDBJ databases">
        <title>Draft genome sequence of Ulvibacter marinus type strain NBRC 109484.</title>
        <authorList>
            <person name="Kawano K."/>
            <person name="Ushijima N."/>
            <person name="Kihara M."/>
            <person name="Itoh H."/>
        </authorList>
    </citation>
    <scope>NUCLEOTIDE SEQUENCE [LARGE SCALE GENOMIC DNA]</scope>
    <source>
        <strain evidence="2 3">NBRC 109484</strain>
    </source>
</reference>